<keyword evidence="1" id="KW-0233">DNA recombination</keyword>
<dbReference type="Gene3D" id="1.10.443.10">
    <property type="entry name" value="Intergrase catalytic core"/>
    <property type="match status" value="1"/>
</dbReference>
<dbReference type="Pfam" id="PF00589">
    <property type="entry name" value="Phage_integrase"/>
    <property type="match status" value="1"/>
</dbReference>
<evidence type="ECO:0000313" key="4">
    <source>
        <dbReference type="Proteomes" id="UP000614200"/>
    </source>
</evidence>
<dbReference type="EMBL" id="JADKNH010000002">
    <property type="protein sequence ID" value="MBF4692294.1"/>
    <property type="molecule type" value="Genomic_DNA"/>
</dbReference>
<dbReference type="InterPro" id="IPR011010">
    <property type="entry name" value="DNA_brk_join_enz"/>
</dbReference>
<name>A0ABR9ZPD1_9FIRM</name>
<evidence type="ECO:0000313" key="3">
    <source>
        <dbReference type="EMBL" id="MBF4692294.1"/>
    </source>
</evidence>
<keyword evidence="4" id="KW-1185">Reference proteome</keyword>
<gene>
    <name evidence="3" type="ORF">ISU02_04165</name>
</gene>
<dbReference type="InterPro" id="IPR013762">
    <property type="entry name" value="Integrase-like_cat_sf"/>
</dbReference>
<evidence type="ECO:0000259" key="2">
    <source>
        <dbReference type="PROSITE" id="PS51898"/>
    </source>
</evidence>
<dbReference type="SUPFAM" id="SSF56349">
    <property type="entry name" value="DNA breaking-rejoining enzymes"/>
    <property type="match status" value="1"/>
</dbReference>
<dbReference type="CDD" id="cd00397">
    <property type="entry name" value="DNA_BRE_C"/>
    <property type="match status" value="1"/>
</dbReference>
<dbReference type="Proteomes" id="UP000614200">
    <property type="component" value="Unassembled WGS sequence"/>
</dbReference>
<protein>
    <submittedName>
        <fullName evidence="3">Site-specific integrase</fullName>
    </submittedName>
</protein>
<reference evidence="3 4" key="1">
    <citation type="submission" date="2020-11" db="EMBL/GenBank/DDBJ databases">
        <title>Fusibacter basophilias sp. nov.</title>
        <authorList>
            <person name="Qiu D."/>
        </authorList>
    </citation>
    <scope>NUCLEOTIDE SEQUENCE [LARGE SCALE GENOMIC DNA]</scope>
    <source>
        <strain evidence="3 4">Q10-2</strain>
    </source>
</reference>
<dbReference type="RefSeq" id="WP_194700529.1">
    <property type="nucleotide sequence ID" value="NZ_JADKNH010000002.1"/>
</dbReference>
<dbReference type="InterPro" id="IPR002104">
    <property type="entry name" value="Integrase_catalytic"/>
</dbReference>
<feature type="domain" description="Tyr recombinase" evidence="2">
    <location>
        <begin position="409"/>
        <end position="620"/>
    </location>
</feature>
<proteinExistence type="predicted"/>
<dbReference type="PROSITE" id="PS51898">
    <property type="entry name" value="TYR_RECOMBINASE"/>
    <property type="match status" value="1"/>
</dbReference>
<accession>A0ABR9ZPD1</accession>
<comment type="caution">
    <text evidence="3">The sequence shown here is derived from an EMBL/GenBank/DDBJ whole genome shotgun (WGS) entry which is preliminary data.</text>
</comment>
<organism evidence="3 4">
    <name type="scientific">Fusibacter ferrireducens</name>
    <dbReference type="NCBI Taxonomy" id="2785058"/>
    <lineage>
        <taxon>Bacteria</taxon>
        <taxon>Bacillati</taxon>
        <taxon>Bacillota</taxon>
        <taxon>Clostridia</taxon>
        <taxon>Eubacteriales</taxon>
        <taxon>Eubacteriales Family XII. Incertae Sedis</taxon>
        <taxon>Fusibacter</taxon>
    </lineage>
</organism>
<evidence type="ECO:0000256" key="1">
    <source>
        <dbReference type="ARBA" id="ARBA00023172"/>
    </source>
</evidence>
<sequence length="752" mass="89603">MIKKLSLTTASAIWKIDDVKVSLWHKREISDDHMKSKILEYKQILKIKSYRLDNTPLCRMFDYFGGMSFVEIGFNAFRDDFVEMFRYFSIRYTEHWFYLDEKILSKEVGIAHVFETMLENDEIEITYNFMHILSDLKERRLLNDVLEDEFSSFWIAKISEKINVSEGLGEIASRIGFVRTTKYATKVGLEALNIYLRIFAEGFTKRRERISQRQMWNLIFDPTTDLYRSGTADMIFTKLLKDAVSEEFAFQYDKFPAENHKELNINKDIWIIYAKHGPSLYFNKVDFSVIESPSLRLEVKWYLKHRLSFKKNIKDRFITEIAPALNMLTKDNPRIKFMADLDEIDVKKLHNNLEKMMYEDNGIKVGTTRVMNTFSRLKVFNEYLMSEHRDENIKSPRPHINHFKSYVFVNPKKYTQNTLIVPNEIIVKLEPHVKELNPSYKLIYKIFSETGLRTKEVLFLEENCIESSRYEGLKQLKYLPHKILSAKKRKGVPSYHKIMITETLADEIVAFAKETEKLRRACALPYIFLVKRQGYKPNMINMNYYISMINKLIEMYDIRSSEGELWNFTNRQYRKTLAVTLIENGATIEELAYWLGHLNRNTAATYYAEVRAKKLEEMNTEFFKKQFDLLIDHEQLEEFTEEERRLLYMDFRLEQRRVEFGYCMKKLADGGCNNRSSLYNCINCKMLCTGKRYLPYWKEFLKEQQTIVDTLIHIYNENQITNYENFKEYQKEMNLLAGYKNIVNKIEESEVK</sequence>